<protein>
    <submittedName>
        <fullName evidence="1">Uncharacterized protein</fullName>
    </submittedName>
</protein>
<reference evidence="1" key="1">
    <citation type="journal article" date="2021" name="Proc. Natl. Acad. Sci. U.S.A.">
        <title>A Catalog of Tens of Thousands of Viruses from Human Metagenomes Reveals Hidden Associations with Chronic Diseases.</title>
        <authorList>
            <person name="Tisza M.J."/>
            <person name="Buck C.B."/>
        </authorList>
    </citation>
    <scope>NUCLEOTIDE SEQUENCE</scope>
    <source>
        <strain evidence="1">CtxMM9</strain>
    </source>
</reference>
<sequence length="298" mass="32208">MPEFDVDEAGHITYANTNTVTIPENFTTLTVNGNSDATVNLDAKTGIITATTLTDGITITPTNKWIRFSTEGKETKVAHLVEPILTTTSTPSTDLDISDGSFVSVNNVYTYDVAGHIISTNEDTHTYKLPHNYETITVSKDETANPLTSTEGKIKPDVFNDDLKIQEGNKWINIAANQNNHSITFGHVLTGNGLVTKGDEAAQTPKFGETFKVPYISIDEAGHTTLLNDHLVTIPIGSHTPDTDGNVIVDFSMTPATGATTDTREYVGNLALTQFKQGADNADIMPTDTINEAFSKVQ</sequence>
<proteinExistence type="predicted"/>
<organism evidence="1">
    <name type="scientific">Siphoviridae sp. ctxMM9</name>
    <dbReference type="NCBI Taxonomy" id="2827973"/>
    <lineage>
        <taxon>Viruses</taxon>
        <taxon>Duplodnaviria</taxon>
        <taxon>Heunggongvirae</taxon>
        <taxon>Uroviricota</taxon>
        <taxon>Caudoviricetes</taxon>
    </lineage>
</organism>
<evidence type="ECO:0000313" key="1">
    <source>
        <dbReference type="EMBL" id="DAF58780.1"/>
    </source>
</evidence>
<name>A0A8S5T611_9CAUD</name>
<accession>A0A8S5T611</accession>
<dbReference type="EMBL" id="BK032759">
    <property type="protein sequence ID" value="DAF58780.1"/>
    <property type="molecule type" value="Genomic_DNA"/>
</dbReference>